<sequence>MTKGRPNITRAALAALLFLSSPVLSRAIMAPAYGDVLFNRASLTIETANGPVLLDVEIADTDPKREQGLMFRRSLSENQGMIFLFGREREITMWMKNTFIPLDMVFIGDDWRVVSIAQNAEPFSTDVISSRRSASRVLEIGAGQAKKLGLKVGDRVSLQK</sequence>
<dbReference type="InterPro" id="IPR003795">
    <property type="entry name" value="DUF192"/>
</dbReference>
<evidence type="ECO:0000313" key="3">
    <source>
        <dbReference type="Proteomes" id="UP000623250"/>
    </source>
</evidence>
<reference evidence="2 3" key="1">
    <citation type="submission" date="2020-12" db="EMBL/GenBank/DDBJ databases">
        <title>Revised draft genomes of Rhodomicrobium vannielii ATCC 17100 and Rhodomicrobium udaipurense JA643.</title>
        <authorList>
            <person name="Conners E.M."/>
            <person name="Davenport E.J."/>
            <person name="Bose A."/>
        </authorList>
    </citation>
    <scope>NUCLEOTIDE SEQUENCE [LARGE SCALE GENOMIC DNA]</scope>
    <source>
        <strain evidence="2 3">JA643</strain>
    </source>
</reference>
<dbReference type="Gene3D" id="2.60.120.1140">
    <property type="entry name" value="Protein of unknown function DUF192"/>
    <property type="match status" value="1"/>
</dbReference>
<dbReference type="InterPro" id="IPR038695">
    <property type="entry name" value="Saro_0823-like_sf"/>
</dbReference>
<dbReference type="PANTHER" id="PTHR37953">
    <property type="entry name" value="UPF0127 PROTEIN MJ1496"/>
    <property type="match status" value="1"/>
</dbReference>
<proteinExistence type="predicted"/>
<dbReference type="Pfam" id="PF02643">
    <property type="entry name" value="DUF192"/>
    <property type="match status" value="1"/>
</dbReference>
<feature type="signal peptide" evidence="1">
    <location>
        <begin position="1"/>
        <end position="26"/>
    </location>
</feature>
<evidence type="ECO:0000313" key="2">
    <source>
        <dbReference type="EMBL" id="MBJ7545146.1"/>
    </source>
</evidence>
<comment type="caution">
    <text evidence="2">The sequence shown here is derived from an EMBL/GenBank/DDBJ whole genome shotgun (WGS) entry which is preliminary data.</text>
</comment>
<organism evidence="2 3">
    <name type="scientific">Rhodomicrobium udaipurense</name>
    <dbReference type="NCBI Taxonomy" id="1202716"/>
    <lineage>
        <taxon>Bacteria</taxon>
        <taxon>Pseudomonadati</taxon>
        <taxon>Pseudomonadota</taxon>
        <taxon>Alphaproteobacteria</taxon>
        <taxon>Hyphomicrobiales</taxon>
        <taxon>Hyphomicrobiaceae</taxon>
        <taxon>Rhodomicrobium</taxon>
    </lineage>
</organism>
<gene>
    <name evidence="2" type="ORF">JDN41_16460</name>
</gene>
<feature type="chain" id="PRO_5034906056" evidence="1">
    <location>
        <begin position="27"/>
        <end position="160"/>
    </location>
</feature>
<keyword evidence="3" id="KW-1185">Reference proteome</keyword>
<evidence type="ECO:0000256" key="1">
    <source>
        <dbReference type="SAM" id="SignalP"/>
    </source>
</evidence>
<dbReference type="EMBL" id="JAEMUK010000086">
    <property type="protein sequence ID" value="MBJ7545146.1"/>
    <property type="molecule type" value="Genomic_DNA"/>
</dbReference>
<keyword evidence="1" id="KW-0732">Signal</keyword>
<dbReference type="PANTHER" id="PTHR37953:SF1">
    <property type="entry name" value="UPF0127 PROTEIN MJ1496"/>
    <property type="match status" value="1"/>
</dbReference>
<dbReference type="AlphaFoldDB" id="A0A8I1GIS6"/>
<name>A0A8I1GIS6_9HYPH</name>
<accession>A0A8I1GIS6</accession>
<protein>
    <submittedName>
        <fullName evidence="2">DUF192 domain-containing protein</fullName>
    </submittedName>
</protein>
<dbReference type="Proteomes" id="UP000623250">
    <property type="component" value="Unassembled WGS sequence"/>
</dbReference>